<reference evidence="6" key="1">
    <citation type="submission" date="2024-03" db="EMBL/GenBank/DDBJ databases">
        <title>WGS assembly of Saponaria officinalis var. Norfolk2.</title>
        <authorList>
            <person name="Jenkins J."/>
            <person name="Shu S."/>
            <person name="Grimwood J."/>
            <person name="Barry K."/>
            <person name="Goodstein D."/>
            <person name="Schmutz J."/>
            <person name="Leebens-Mack J."/>
            <person name="Osbourn A."/>
        </authorList>
    </citation>
    <scope>NUCLEOTIDE SEQUENCE [LARGE SCALE GENOMIC DNA]</scope>
    <source>
        <strain evidence="6">JIC</strain>
    </source>
</reference>
<keyword evidence="7" id="KW-1185">Reference proteome</keyword>
<dbReference type="InterPro" id="IPR018119">
    <property type="entry name" value="Strictosidine_synth_cons-reg"/>
</dbReference>
<keyword evidence="3" id="KW-0926">Vacuole</keyword>
<dbReference type="PANTHER" id="PTHR10426:SF86">
    <property type="entry name" value="PROTEIN STRICTOSIDINE SYNTHASE-LIKE 10-LIKE"/>
    <property type="match status" value="1"/>
</dbReference>
<name>A0AAW1L1Q8_SAPOF</name>
<dbReference type="PANTHER" id="PTHR10426">
    <property type="entry name" value="STRICTOSIDINE SYNTHASE-RELATED"/>
    <property type="match status" value="1"/>
</dbReference>
<protein>
    <recommendedName>
        <fullName evidence="5">Strictosidine synthase conserved region domain-containing protein</fullName>
    </recommendedName>
</protein>
<organism evidence="6 7">
    <name type="scientific">Saponaria officinalis</name>
    <name type="common">Common soapwort</name>
    <name type="synonym">Lychnis saponaria</name>
    <dbReference type="NCBI Taxonomy" id="3572"/>
    <lineage>
        <taxon>Eukaryota</taxon>
        <taxon>Viridiplantae</taxon>
        <taxon>Streptophyta</taxon>
        <taxon>Embryophyta</taxon>
        <taxon>Tracheophyta</taxon>
        <taxon>Spermatophyta</taxon>
        <taxon>Magnoliopsida</taxon>
        <taxon>eudicotyledons</taxon>
        <taxon>Gunneridae</taxon>
        <taxon>Pentapetalae</taxon>
        <taxon>Caryophyllales</taxon>
        <taxon>Caryophyllaceae</taxon>
        <taxon>Caryophylleae</taxon>
        <taxon>Saponaria</taxon>
    </lineage>
</organism>
<dbReference type="Gene3D" id="2.120.10.30">
    <property type="entry name" value="TolB, C-terminal domain"/>
    <property type="match status" value="1"/>
</dbReference>
<dbReference type="GO" id="GO:0012505">
    <property type="term" value="C:endomembrane system"/>
    <property type="evidence" value="ECO:0007669"/>
    <property type="project" value="TreeGrafter"/>
</dbReference>
<evidence type="ECO:0000259" key="5">
    <source>
        <dbReference type="Pfam" id="PF03088"/>
    </source>
</evidence>
<dbReference type="Pfam" id="PF03088">
    <property type="entry name" value="Str_synth"/>
    <property type="match status" value="1"/>
</dbReference>
<dbReference type="Proteomes" id="UP001443914">
    <property type="component" value="Unassembled WGS sequence"/>
</dbReference>
<comment type="similarity">
    <text evidence="2">Belongs to the strictosidine synthase family.</text>
</comment>
<evidence type="ECO:0000256" key="3">
    <source>
        <dbReference type="ARBA" id="ARBA00022554"/>
    </source>
</evidence>
<evidence type="ECO:0000256" key="4">
    <source>
        <dbReference type="ARBA" id="ARBA00023180"/>
    </source>
</evidence>
<dbReference type="AlphaFoldDB" id="A0AAW1L1Q8"/>
<comment type="subcellular location">
    <subcellularLocation>
        <location evidence="1">Vacuole</location>
    </subcellularLocation>
</comment>
<comment type="caution">
    <text evidence="6">The sequence shown here is derived from an EMBL/GenBank/DDBJ whole genome shotgun (WGS) entry which is preliminary data.</text>
</comment>
<keyword evidence="4" id="KW-0325">Glycoprotein</keyword>
<dbReference type="EMBL" id="JBDFQZ010000005">
    <property type="protein sequence ID" value="KAK9727243.1"/>
    <property type="molecule type" value="Genomic_DNA"/>
</dbReference>
<evidence type="ECO:0000256" key="2">
    <source>
        <dbReference type="ARBA" id="ARBA00009191"/>
    </source>
</evidence>
<sequence>MATSKRIVLVLMFITTVSFNVFTVYGQNRTFHKIPLGPNQQGPEALAFDCKDEGPYVGISNGRILKWNGNKYGWTEFAVTSSNRSSSCDGIFNSTMEKDCGRPLGLRFDKRSCELYIADSSFGLMKVGQNGGIASSLVNGIDGIPFMFVNGLDVDFEDEVVYFTETSSNYHRWEAAQAINNSDKSGRLMKYDAKSGYVTVLLKDLSFANGVALSKNKDFVLVAETTASRILKYWLTGNKAGTSEVFLQSSGTIDNINRNKKGDFWIAKRMAKSIKVNELGEILETLLSDEIVNPSDVQEFHHRIWVGFVDQAFIFYSS</sequence>
<feature type="domain" description="Strictosidine synthase conserved region" evidence="5">
    <location>
        <begin position="150"/>
        <end position="237"/>
    </location>
</feature>
<evidence type="ECO:0000313" key="6">
    <source>
        <dbReference type="EMBL" id="KAK9727243.1"/>
    </source>
</evidence>
<dbReference type="GO" id="GO:0016787">
    <property type="term" value="F:hydrolase activity"/>
    <property type="evidence" value="ECO:0007669"/>
    <property type="project" value="TreeGrafter"/>
</dbReference>
<gene>
    <name evidence="6" type="ORF">RND81_05G267900</name>
</gene>
<dbReference type="SUPFAM" id="SSF63829">
    <property type="entry name" value="Calcium-dependent phosphotriesterase"/>
    <property type="match status" value="1"/>
</dbReference>
<proteinExistence type="inferred from homology"/>
<dbReference type="InterPro" id="IPR011042">
    <property type="entry name" value="6-blade_b-propeller_TolB-like"/>
</dbReference>
<evidence type="ECO:0000256" key="1">
    <source>
        <dbReference type="ARBA" id="ARBA00004116"/>
    </source>
</evidence>
<evidence type="ECO:0000313" key="7">
    <source>
        <dbReference type="Proteomes" id="UP001443914"/>
    </source>
</evidence>
<accession>A0AAW1L1Q8</accession>
<dbReference type="GO" id="GO:0005773">
    <property type="term" value="C:vacuole"/>
    <property type="evidence" value="ECO:0007669"/>
    <property type="project" value="UniProtKB-SubCell"/>
</dbReference>